<feature type="transmembrane region" description="Helical" evidence="1">
    <location>
        <begin position="343"/>
        <end position="373"/>
    </location>
</feature>
<dbReference type="RefSeq" id="WP_105329444.1">
    <property type="nucleotide sequence ID" value="NZ_PUHY01000006.1"/>
</dbReference>
<protein>
    <recommendedName>
        <fullName evidence="4">HTTM domain-containing protein</fullName>
    </recommendedName>
</protein>
<comment type="caution">
    <text evidence="2">The sequence shown here is derived from an EMBL/GenBank/DDBJ whole genome shotgun (WGS) entry which is preliminary data.</text>
</comment>
<organism evidence="2 3">
    <name type="scientific">Blastopirellula marina</name>
    <dbReference type="NCBI Taxonomy" id="124"/>
    <lineage>
        <taxon>Bacteria</taxon>
        <taxon>Pseudomonadati</taxon>
        <taxon>Planctomycetota</taxon>
        <taxon>Planctomycetia</taxon>
        <taxon>Pirellulales</taxon>
        <taxon>Pirellulaceae</taxon>
        <taxon>Blastopirellula</taxon>
    </lineage>
</organism>
<dbReference type="Proteomes" id="UP000238322">
    <property type="component" value="Unassembled WGS sequence"/>
</dbReference>
<evidence type="ECO:0000313" key="2">
    <source>
        <dbReference type="EMBL" id="PQO36154.1"/>
    </source>
</evidence>
<feature type="transmembrane region" description="Helical" evidence="1">
    <location>
        <begin position="404"/>
        <end position="422"/>
    </location>
</feature>
<dbReference type="OrthoDB" id="288650at2"/>
<accession>A0A2S8FWD9</accession>
<keyword evidence="1" id="KW-1133">Transmembrane helix</keyword>
<keyword evidence="1" id="KW-0472">Membrane</keyword>
<feature type="transmembrane region" description="Helical" evidence="1">
    <location>
        <begin position="7"/>
        <end position="28"/>
    </location>
</feature>
<reference evidence="2 3" key="1">
    <citation type="submission" date="2018-02" db="EMBL/GenBank/DDBJ databases">
        <title>Comparative genomes isolates from brazilian mangrove.</title>
        <authorList>
            <person name="Araujo J.E."/>
            <person name="Taketani R.G."/>
            <person name="Silva M.C.P."/>
            <person name="Loureco M.V."/>
            <person name="Andreote F.D."/>
        </authorList>
    </citation>
    <scope>NUCLEOTIDE SEQUENCE [LARGE SCALE GENOMIC DNA]</scope>
    <source>
        <strain evidence="2 3">Hex-1 MGV</strain>
    </source>
</reference>
<feature type="transmembrane region" description="Helical" evidence="1">
    <location>
        <begin position="66"/>
        <end position="84"/>
    </location>
</feature>
<proteinExistence type="predicted"/>
<evidence type="ECO:0000256" key="1">
    <source>
        <dbReference type="SAM" id="Phobius"/>
    </source>
</evidence>
<feature type="transmembrane region" description="Helical" evidence="1">
    <location>
        <begin position="105"/>
        <end position="121"/>
    </location>
</feature>
<name>A0A2S8FWD9_9BACT</name>
<feature type="transmembrane region" description="Helical" evidence="1">
    <location>
        <begin position="309"/>
        <end position="336"/>
    </location>
</feature>
<feature type="transmembrane region" description="Helical" evidence="1">
    <location>
        <begin position="256"/>
        <end position="282"/>
    </location>
</feature>
<dbReference type="EMBL" id="PUHY01000006">
    <property type="protein sequence ID" value="PQO36154.1"/>
    <property type="molecule type" value="Genomic_DNA"/>
</dbReference>
<evidence type="ECO:0000313" key="3">
    <source>
        <dbReference type="Proteomes" id="UP000238322"/>
    </source>
</evidence>
<dbReference type="AlphaFoldDB" id="A0A2S8FWD9"/>
<gene>
    <name evidence="2" type="ORF">C5Y83_09565</name>
</gene>
<keyword evidence="1" id="KW-0812">Transmembrane</keyword>
<evidence type="ECO:0008006" key="4">
    <source>
        <dbReference type="Google" id="ProtNLM"/>
    </source>
</evidence>
<feature type="transmembrane region" description="Helical" evidence="1">
    <location>
        <begin position="157"/>
        <end position="175"/>
    </location>
</feature>
<sequence length="538" mass="60856">MSKRSLILYIALYALIVVVWATVGAYVVPQIVSDAYDGKSWGFINSIFDGQSSPAKEHYLNKWQRFYVTSVVVLMGIPLLFLVANRLCIQFFNRFVGHSSPQSLGAIRFWIFSILAVNVLWEDLPSIAYLPGQLRSRMGVMLLIHKIPGWDSIYSSYHALLVLKVATLIALFLALIGLKTKWSVPLASLLALLHGGILREYSHFFHTCLLPIHVAIALSFMPCGDGFSVDRYLSKLKVNDSPQNQGLLAKYGWSRYICWGLIAAAYTAAGLSKIANGGLWWWHGENLKKIVLTDTLNPMQFEFGLEHELAYLPVGLFSVMGLSAVIIESTFGVVLFSRRARLVLPVLVIGMHLGILICQGILFFDLILIQAVFFDFTRILPENLQLKDSVKQASESPRSHSLHARWFTIFLLLMSVLAAFWASRLELYPLTAWQMYSGVSESELIKYNKVFAVYADGRKEEARLEYWIGALADSRYRDILKKTTQQQAAFFKMLLSLANKGSQQPKIIRFEVETVEWRFLTNADDPDFGTVKSVEHYP</sequence>